<dbReference type="InterPro" id="IPR013324">
    <property type="entry name" value="RNA_pol_sigma_r3/r4-like"/>
</dbReference>
<dbReference type="SUPFAM" id="SSF48452">
    <property type="entry name" value="TPR-like"/>
    <property type="match status" value="1"/>
</dbReference>
<evidence type="ECO:0000313" key="4">
    <source>
        <dbReference type="Proteomes" id="UP000262802"/>
    </source>
</evidence>
<dbReference type="OrthoDB" id="880653at2"/>
<dbReference type="Proteomes" id="UP000262802">
    <property type="component" value="Chromosome"/>
</dbReference>
<evidence type="ECO:0000256" key="2">
    <source>
        <dbReference type="SAM" id="Phobius"/>
    </source>
</evidence>
<proteinExistence type="predicted"/>
<name>A0A3B7QXQ2_9BACT</name>
<keyword evidence="2" id="KW-0812">Transmembrane</keyword>
<dbReference type="InterPro" id="IPR036388">
    <property type="entry name" value="WH-like_DNA-bd_sf"/>
</dbReference>
<organism evidence="3 4">
    <name type="scientific">Hymenobacter oligotrophus</name>
    <dbReference type="NCBI Taxonomy" id="2319843"/>
    <lineage>
        <taxon>Bacteria</taxon>
        <taxon>Pseudomonadati</taxon>
        <taxon>Bacteroidota</taxon>
        <taxon>Cytophagia</taxon>
        <taxon>Cytophagales</taxon>
        <taxon>Hymenobacteraceae</taxon>
        <taxon>Hymenobacter</taxon>
    </lineage>
</organism>
<dbReference type="Gene3D" id="1.10.10.10">
    <property type="entry name" value="Winged helix-like DNA-binding domain superfamily/Winged helix DNA-binding domain"/>
    <property type="match status" value="1"/>
</dbReference>
<gene>
    <name evidence="3" type="ORF">D3Y59_13385</name>
</gene>
<dbReference type="EMBL" id="CP032317">
    <property type="protein sequence ID" value="AYA37948.1"/>
    <property type="molecule type" value="Genomic_DNA"/>
</dbReference>
<feature type="region of interest" description="Disordered" evidence="1">
    <location>
        <begin position="409"/>
        <end position="438"/>
    </location>
</feature>
<dbReference type="SUPFAM" id="SSF88659">
    <property type="entry name" value="Sigma3 and sigma4 domains of RNA polymerase sigma factors"/>
    <property type="match status" value="1"/>
</dbReference>
<keyword evidence="2" id="KW-1133">Transmembrane helix</keyword>
<protein>
    <submittedName>
        <fullName evidence="3">Sigma-70 family RNA polymerase sigma factor</fullName>
    </submittedName>
</protein>
<dbReference type="KEGG" id="hyh:D3Y59_13385"/>
<keyword evidence="4" id="KW-1185">Reference proteome</keyword>
<feature type="compositionally biased region" description="Basic and acidic residues" evidence="1">
    <location>
        <begin position="423"/>
        <end position="438"/>
    </location>
</feature>
<accession>A0A3B7QXQ2</accession>
<dbReference type="AlphaFoldDB" id="A0A3B7QXQ2"/>
<feature type="compositionally biased region" description="Low complexity" evidence="1">
    <location>
        <begin position="409"/>
        <end position="420"/>
    </location>
</feature>
<feature type="transmembrane region" description="Helical" evidence="2">
    <location>
        <begin position="272"/>
        <end position="292"/>
    </location>
</feature>
<dbReference type="InterPro" id="IPR011990">
    <property type="entry name" value="TPR-like_helical_dom_sf"/>
</dbReference>
<dbReference type="Gene3D" id="1.25.40.10">
    <property type="entry name" value="Tetratricopeptide repeat domain"/>
    <property type="match status" value="1"/>
</dbReference>
<reference evidence="3 4" key="1">
    <citation type="submission" date="2018-09" db="EMBL/GenBank/DDBJ databases">
        <title>Hymenobacter medium sp. nov., isolated from R2A medium.</title>
        <authorList>
            <person name="Yingchao G."/>
        </authorList>
    </citation>
    <scope>NUCLEOTIDE SEQUENCE [LARGE SCALE GENOMIC DNA]</scope>
    <source>
        <strain evidence="4">sh-6</strain>
    </source>
</reference>
<keyword evidence="2" id="KW-0472">Membrane</keyword>
<sequence length="438" mass="49603">MLLEAFRPVSYFLSEQLARLRTGTLTPLTDFYEQQRDIFSRWARRQFGTAPESAHAVLREVLLEFYDQANDGRLSRWPADLRAHLYGVARQILTATVTNTALPADTPLLPASEADRRQLLLRTMRQLPYDSQLVLQQFYFHGSNFETLAVKLGYPNANVARRQKSDALRKLYEALQRQGAVGAAELLPHLTEVERSADGLLTVAEQDEFDTQLLLDGGLRQACLAYEQYAADLRWAAGRETLRLRLESLDRRVAQRVAAQQRITRRKRRQRARLGVGLAALAILLGCLVVFWPKRSTPSRAWSDFDVQEPGLPAAVTKGRTLLEQSMNLYRSGSYPAALHSLRRLPAGSLGQDTFLFYNGLLLLRQEQPQQAESYFQRVSQMRNSAMAGRASFYLGLAHWQQQELPQAQTALQQAASTAPEPQRAEARRALREAGLRR</sequence>
<evidence type="ECO:0000256" key="1">
    <source>
        <dbReference type="SAM" id="MobiDB-lite"/>
    </source>
</evidence>
<evidence type="ECO:0000313" key="3">
    <source>
        <dbReference type="EMBL" id="AYA37948.1"/>
    </source>
</evidence>